<keyword evidence="3" id="KW-1003">Cell membrane</keyword>
<dbReference type="Pfam" id="PF04093">
    <property type="entry name" value="MreD"/>
    <property type="match status" value="1"/>
</dbReference>
<keyword evidence="6 8" id="KW-1133">Transmembrane helix</keyword>
<keyword evidence="10" id="KW-1185">Reference proteome</keyword>
<feature type="transmembrane region" description="Helical" evidence="8">
    <location>
        <begin position="107"/>
        <end position="127"/>
    </location>
</feature>
<comment type="subcellular location">
    <subcellularLocation>
        <location evidence="1">Cell membrane</location>
        <topology evidence="1">Multi-pass membrane protein</topology>
    </subcellularLocation>
</comment>
<feature type="transmembrane region" description="Helical" evidence="8">
    <location>
        <begin position="30"/>
        <end position="51"/>
    </location>
</feature>
<keyword evidence="7 8" id="KW-0472">Membrane</keyword>
<comment type="caution">
    <text evidence="9">The sequence shown here is derived from an EMBL/GenBank/DDBJ whole genome shotgun (WGS) entry which is preliminary data.</text>
</comment>
<dbReference type="NCBIfam" id="TIGR03426">
    <property type="entry name" value="shape_MreD"/>
    <property type="match status" value="1"/>
</dbReference>
<evidence type="ECO:0000256" key="5">
    <source>
        <dbReference type="ARBA" id="ARBA00022960"/>
    </source>
</evidence>
<evidence type="ECO:0000256" key="7">
    <source>
        <dbReference type="ARBA" id="ARBA00023136"/>
    </source>
</evidence>
<proteinExistence type="inferred from homology"/>
<keyword evidence="5" id="KW-0133">Cell shape</keyword>
<dbReference type="RefSeq" id="WP_327605617.1">
    <property type="nucleotide sequence ID" value="NZ_JARZFX010000001.1"/>
</dbReference>
<feature type="transmembrane region" description="Helical" evidence="8">
    <location>
        <begin position="139"/>
        <end position="160"/>
    </location>
</feature>
<name>A0ABU6KAC2_9BACI</name>
<evidence type="ECO:0000256" key="4">
    <source>
        <dbReference type="ARBA" id="ARBA00022692"/>
    </source>
</evidence>
<evidence type="ECO:0000256" key="2">
    <source>
        <dbReference type="ARBA" id="ARBA00007776"/>
    </source>
</evidence>
<feature type="transmembrane region" description="Helical" evidence="8">
    <location>
        <begin position="83"/>
        <end position="100"/>
    </location>
</feature>
<evidence type="ECO:0000313" key="9">
    <source>
        <dbReference type="EMBL" id="MEC5422043.1"/>
    </source>
</evidence>
<keyword evidence="4 8" id="KW-0812">Transmembrane</keyword>
<dbReference type="InterPro" id="IPR007227">
    <property type="entry name" value="Cell_shape_determining_MreD"/>
</dbReference>
<gene>
    <name evidence="9" type="primary">mreD</name>
    <name evidence="9" type="ORF">QGM71_00870</name>
</gene>
<feature type="transmembrane region" description="Helical" evidence="8">
    <location>
        <begin position="58"/>
        <end position="77"/>
    </location>
</feature>
<dbReference type="EMBL" id="JARZFX010000001">
    <property type="protein sequence ID" value="MEC5422043.1"/>
    <property type="molecule type" value="Genomic_DNA"/>
</dbReference>
<sequence>MKRLYIPLFLFLFLVLEGVALELLPVNLVMSNLYIIPHWVLVFLVLIAIFYDRENTYFSVLYGLIFGLLIDIVYTGILGVYMFSYGMVIYIIHGLIKLLHGNIHVSLLLGVTALVLADISINTVYTVVGITDMLWKDYFMVRLIPTVLSNLVFLLVLYPIMMKRLDRWGREQLTSSNSL</sequence>
<reference evidence="9 10" key="1">
    <citation type="journal article" date="2024" name="Int. J. Syst. Evol. Microbiol.">
        <title>Virgibacillus tibetensis sp. nov., isolated from salt lake on the Tibetan Plateau of China.</title>
        <authorList>
            <person name="Phurbu D."/>
            <person name="Liu Z.-X."/>
            <person name="Wang R."/>
            <person name="Zheng Y.-Y."/>
            <person name="Liu H.-C."/>
            <person name="Zhou Y.-G."/>
            <person name="Yu Y.-J."/>
            <person name="Li A.-H."/>
        </authorList>
    </citation>
    <scope>NUCLEOTIDE SEQUENCE [LARGE SCALE GENOMIC DNA]</scope>
    <source>
        <strain evidence="9 10">C22-A2</strain>
    </source>
</reference>
<evidence type="ECO:0000256" key="1">
    <source>
        <dbReference type="ARBA" id="ARBA00004651"/>
    </source>
</evidence>
<accession>A0ABU6KAC2</accession>
<dbReference type="Proteomes" id="UP001335737">
    <property type="component" value="Unassembled WGS sequence"/>
</dbReference>
<protein>
    <submittedName>
        <fullName evidence="9">Rod shape-determining protein MreD</fullName>
    </submittedName>
</protein>
<evidence type="ECO:0000256" key="8">
    <source>
        <dbReference type="SAM" id="Phobius"/>
    </source>
</evidence>
<evidence type="ECO:0000256" key="6">
    <source>
        <dbReference type="ARBA" id="ARBA00022989"/>
    </source>
</evidence>
<comment type="similarity">
    <text evidence="2">Belongs to the MreD family.</text>
</comment>
<evidence type="ECO:0000256" key="3">
    <source>
        <dbReference type="ARBA" id="ARBA00022475"/>
    </source>
</evidence>
<evidence type="ECO:0000313" key="10">
    <source>
        <dbReference type="Proteomes" id="UP001335737"/>
    </source>
</evidence>
<organism evidence="9 10">
    <name type="scientific">Virgibacillus tibetensis</name>
    <dbReference type="NCBI Taxonomy" id="3042313"/>
    <lineage>
        <taxon>Bacteria</taxon>
        <taxon>Bacillati</taxon>
        <taxon>Bacillota</taxon>
        <taxon>Bacilli</taxon>
        <taxon>Bacillales</taxon>
        <taxon>Bacillaceae</taxon>
        <taxon>Virgibacillus</taxon>
    </lineage>
</organism>